<reference evidence="2 3" key="1">
    <citation type="journal article" date="2019" name="Sci. Rep.">
        <title>Orb-weaving spider Araneus ventricosus genome elucidates the spidroin gene catalogue.</title>
        <authorList>
            <person name="Kono N."/>
            <person name="Nakamura H."/>
            <person name="Ohtoshi R."/>
            <person name="Moran D.A.P."/>
            <person name="Shinohara A."/>
            <person name="Yoshida Y."/>
            <person name="Fujiwara M."/>
            <person name="Mori M."/>
            <person name="Tomita M."/>
            <person name="Arakawa K."/>
        </authorList>
    </citation>
    <scope>NUCLEOTIDE SEQUENCE [LARGE SCALE GENOMIC DNA]</scope>
</reference>
<protein>
    <recommendedName>
        <fullName evidence="1">RNase H type-1 domain-containing protein</fullName>
    </recommendedName>
</protein>
<dbReference type="EMBL" id="BGPR01009891">
    <property type="protein sequence ID" value="GBN42932.1"/>
    <property type="molecule type" value="Genomic_DNA"/>
</dbReference>
<dbReference type="InterPro" id="IPR002156">
    <property type="entry name" value="RNaseH_domain"/>
</dbReference>
<evidence type="ECO:0000313" key="2">
    <source>
        <dbReference type="EMBL" id="GBN42932.1"/>
    </source>
</evidence>
<dbReference type="SUPFAM" id="SSF53098">
    <property type="entry name" value="Ribonuclease H-like"/>
    <property type="match status" value="1"/>
</dbReference>
<evidence type="ECO:0000259" key="1">
    <source>
        <dbReference type="PROSITE" id="PS50879"/>
    </source>
</evidence>
<accession>A0A4Y2NW09</accession>
<comment type="caution">
    <text evidence="2">The sequence shown here is derived from an EMBL/GenBank/DDBJ whole genome shotgun (WGS) entry which is preliminary data.</text>
</comment>
<dbReference type="AlphaFoldDB" id="A0A4Y2NW09"/>
<dbReference type="PROSITE" id="PS50879">
    <property type="entry name" value="RNASE_H_1"/>
    <property type="match status" value="1"/>
</dbReference>
<dbReference type="GO" id="GO:0003676">
    <property type="term" value="F:nucleic acid binding"/>
    <property type="evidence" value="ECO:0007669"/>
    <property type="project" value="InterPro"/>
</dbReference>
<dbReference type="OrthoDB" id="6437556at2759"/>
<dbReference type="InterPro" id="IPR036397">
    <property type="entry name" value="RNaseH_sf"/>
</dbReference>
<proteinExistence type="predicted"/>
<dbReference type="GO" id="GO:0004523">
    <property type="term" value="F:RNA-DNA hybrid ribonuclease activity"/>
    <property type="evidence" value="ECO:0007669"/>
    <property type="project" value="InterPro"/>
</dbReference>
<dbReference type="Proteomes" id="UP000499080">
    <property type="component" value="Unassembled WGS sequence"/>
</dbReference>
<sequence>MAITNPKTTSPIARKIQDLLHIYPHIRLGWIKAYVGHLGNEKADELAKGSITSADAETIAVPFSRSSLKRELKERAIEKWQELRDKEKYGRSTHKVLHKVELKSHYWPRQLIQFITEHGPFPSYLKRFGKHHHSL</sequence>
<dbReference type="Gene3D" id="3.30.420.10">
    <property type="entry name" value="Ribonuclease H-like superfamily/Ribonuclease H"/>
    <property type="match status" value="1"/>
</dbReference>
<evidence type="ECO:0000313" key="3">
    <source>
        <dbReference type="Proteomes" id="UP000499080"/>
    </source>
</evidence>
<name>A0A4Y2NW09_ARAVE</name>
<keyword evidence="3" id="KW-1185">Reference proteome</keyword>
<dbReference type="InterPro" id="IPR012337">
    <property type="entry name" value="RNaseH-like_sf"/>
</dbReference>
<organism evidence="2 3">
    <name type="scientific">Araneus ventricosus</name>
    <name type="common">Orbweaver spider</name>
    <name type="synonym">Epeira ventricosa</name>
    <dbReference type="NCBI Taxonomy" id="182803"/>
    <lineage>
        <taxon>Eukaryota</taxon>
        <taxon>Metazoa</taxon>
        <taxon>Ecdysozoa</taxon>
        <taxon>Arthropoda</taxon>
        <taxon>Chelicerata</taxon>
        <taxon>Arachnida</taxon>
        <taxon>Araneae</taxon>
        <taxon>Araneomorphae</taxon>
        <taxon>Entelegynae</taxon>
        <taxon>Araneoidea</taxon>
        <taxon>Araneidae</taxon>
        <taxon>Araneus</taxon>
    </lineage>
</organism>
<feature type="domain" description="RNase H type-1" evidence="1">
    <location>
        <begin position="1"/>
        <end position="52"/>
    </location>
</feature>
<gene>
    <name evidence="2" type="ORF">AVEN_228885_1</name>
</gene>